<dbReference type="OrthoDB" id="2959323at2"/>
<dbReference type="Proteomes" id="UP000321555">
    <property type="component" value="Chromosome"/>
</dbReference>
<dbReference type="KEGG" id="bda:FSZ17_14915"/>
<proteinExistence type="predicted"/>
<accession>A0A5B8Z699</accession>
<keyword evidence="2" id="KW-1185">Reference proteome</keyword>
<evidence type="ECO:0000313" key="1">
    <source>
        <dbReference type="EMBL" id="QED48427.1"/>
    </source>
</evidence>
<sequence length="301" mass="35665">MTYIIENANILKDQRLTKSSLLIENGKISSIKPSYKKYRHMRMDADPYIMTPSPILFNNEIPSDLSFQEIKKYYIQEYILKGCTAFLTMATVNHEYEVQVEIKKLKIRLLNCPVDYIIGVRCPIRLITQSFIRRCKREKIPAVFVDIQCVDELYGIPWGWIREAMFPYNSPLIPMFINDKDKENKQAKMEWKRIMEEEKIPYVHDELVENQPISYPIRSQIGIFPFKSSIHQGCELSYNLYLKSNEIRKIDEEELFHYHRNKLVITVHKGEVIRVKDEVIFRPGFGEHVKINTPSFFKMDV</sequence>
<dbReference type="EMBL" id="CP042593">
    <property type="protein sequence ID" value="QED48427.1"/>
    <property type="molecule type" value="Genomic_DNA"/>
</dbReference>
<reference evidence="2" key="1">
    <citation type="submission" date="2019-08" db="EMBL/GenBank/DDBJ databases">
        <authorList>
            <person name="Zheng X."/>
        </authorList>
    </citation>
    <scope>NUCLEOTIDE SEQUENCE [LARGE SCALE GENOMIC DNA]</scope>
    <source>
        <strain evidence="2">FJAT-25496</strain>
    </source>
</reference>
<dbReference type="STRING" id="1742359.GCA_001439625_02061"/>
<dbReference type="AlphaFoldDB" id="A0A5B8Z699"/>
<gene>
    <name evidence="1" type="ORF">FSZ17_14915</name>
</gene>
<name>A0A5B8Z699_CYTDA</name>
<protein>
    <recommendedName>
        <fullName evidence="3">Amidohydrolase family protein</fullName>
    </recommendedName>
</protein>
<dbReference type="GO" id="GO:0016810">
    <property type="term" value="F:hydrolase activity, acting on carbon-nitrogen (but not peptide) bonds"/>
    <property type="evidence" value="ECO:0007669"/>
    <property type="project" value="InterPro"/>
</dbReference>
<dbReference type="InterPro" id="IPR011059">
    <property type="entry name" value="Metal-dep_hydrolase_composite"/>
</dbReference>
<organism evidence="1 2">
    <name type="scientific">Cytobacillus dafuensis</name>
    <name type="common">Bacillus dafuensis</name>
    <dbReference type="NCBI Taxonomy" id="1742359"/>
    <lineage>
        <taxon>Bacteria</taxon>
        <taxon>Bacillati</taxon>
        <taxon>Bacillota</taxon>
        <taxon>Bacilli</taxon>
        <taxon>Bacillales</taxon>
        <taxon>Bacillaceae</taxon>
        <taxon>Cytobacillus</taxon>
    </lineage>
</organism>
<evidence type="ECO:0008006" key="3">
    <source>
        <dbReference type="Google" id="ProtNLM"/>
    </source>
</evidence>
<evidence type="ECO:0000313" key="2">
    <source>
        <dbReference type="Proteomes" id="UP000321555"/>
    </source>
</evidence>
<dbReference type="SUPFAM" id="SSF51338">
    <property type="entry name" value="Composite domain of metallo-dependent hydrolases"/>
    <property type="match status" value="1"/>
</dbReference>
<dbReference type="RefSeq" id="WP_057771353.1">
    <property type="nucleotide sequence ID" value="NZ_CP042593.1"/>
</dbReference>